<dbReference type="PROSITE" id="PS50297">
    <property type="entry name" value="ANK_REP_REGION"/>
    <property type="match status" value="1"/>
</dbReference>
<dbReference type="SMART" id="SM00105">
    <property type="entry name" value="ArfGap"/>
    <property type="match status" value="1"/>
</dbReference>
<dbReference type="Pfam" id="PF00169">
    <property type="entry name" value="PH"/>
    <property type="match status" value="1"/>
</dbReference>
<dbReference type="Pfam" id="PF12796">
    <property type="entry name" value="Ank_2"/>
    <property type="match status" value="1"/>
</dbReference>
<feature type="compositionally biased region" description="Polar residues" evidence="14">
    <location>
        <begin position="517"/>
        <end position="531"/>
    </location>
</feature>
<keyword evidence="9 11" id="KW-0040">ANK repeat</keyword>
<dbReference type="PROSITE" id="PS50088">
    <property type="entry name" value="ANK_REPEAT"/>
    <property type="match status" value="2"/>
</dbReference>
<keyword evidence="19" id="KW-1185">Reference proteome</keyword>
<dbReference type="CDD" id="cd11965">
    <property type="entry name" value="SH3_ASAP1"/>
    <property type="match status" value="1"/>
</dbReference>
<dbReference type="GO" id="GO:0016020">
    <property type="term" value="C:membrane"/>
    <property type="evidence" value="ECO:0007669"/>
    <property type="project" value="UniProtKB-SubCell"/>
</dbReference>
<dbReference type="AlphaFoldDB" id="A0A4W3JXD8"/>
<evidence type="ECO:0000256" key="6">
    <source>
        <dbReference type="ARBA" id="ARBA00022723"/>
    </source>
</evidence>
<dbReference type="InterPro" id="IPR036770">
    <property type="entry name" value="Ankyrin_rpt-contain_sf"/>
</dbReference>
<dbReference type="SUPFAM" id="SSF50729">
    <property type="entry name" value="PH domain-like"/>
    <property type="match status" value="1"/>
</dbReference>
<dbReference type="FunFam" id="2.30.30.40:FF:000012">
    <property type="entry name" value="Arf-GAP with SH3 domain, ANK repeat and PH domain-containing protein 2"/>
    <property type="match status" value="1"/>
</dbReference>
<dbReference type="FunFam" id="1.25.40.950:FF:000001">
    <property type="entry name" value="Arf-GAP with SH3 domain, ANK repeat and PH domain-containing protein 1"/>
    <property type="match status" value="1"/>
</dbReference>
<evidence type="ECO:0000256" key="1">
    <source>
        <dbReference type="ARBA" id="ARBA00004370"/>
    </source>
</evidence>
<feature type="region of interest" description="Disordered" evidence="14">
    <location>
        <begin position="554"/>
        <end position="814"/>
    </location>
</feature>
<dbReference type="InterPro" id="IPR001164">
    <property type="entry name" value="ArfGAP_dom"/>
</dbReference>
<evidence type="ECO:0000256" key="8">
    <source>
        <dbReference type="ARBA" id="ARBA00022833"/>
    </source>
</evidence>
<reference evidence="19" key="2">
    <citation type="journal article" date="2007" name="PLoS Biol.">
        <title>Survey sequencing and comparative analysis of the elephant shark (Callorhinchus milii) genome.</title>
        <authorList>
            <person name="Venkatesh B."/>
            <person name="Kirkness E.F."/>
            <person name="Loh Y.H."/>
            <person name="Halpern A.L."/>
            <person name="Lee A.P."/>
            <person name="Johnson J."/>
            <person name="Dandona N."/>
            <person name="Viswanathan L.D."/>
            <person name="Tay A."/>
            <person name="Venter J.C."/>
            <person name="Strausberg R.L."/>
            <person name="Brenner S."/>
        </authorList>
    </citation>
    <scope>NUCLEOTIDE SEQUENCE [LARGE SCALE GENOMIC DNA]</scope>
</reference>
<evidence type="ECO:0000256" key="9">
    <source>
        <dbReference type="ARBA" id="ARBA00023043"/>
    </source>
</evidence>
<dbReference type="InterPro" id="IPR027267">
    <property type="entry name" value="AH/BAR_dom_sf"/>
</dbReference>
<evidence type="ECO:0000256" key="12">
    <source>
        <dbReference type="PROSITE-ProRule" id="PRU00192"/>
    </source>
</evidence>
<dbReference type="PANTHER" id="PTHR45854">
    <property type="entry name" value="ASAP FAMILY MEMBER"/>
    <property type="match status" value="1"/>
</dbReference>
<evidence type="ECO:0000259" key="17">
    <source>
        <dbReference type="PROSITE" id="PS50115"/>
    </source>
</evidence>
<dbReference type="GO" id="GO:0008270">
    <property type="term" value="F:zinc ion binding"/>
    <property type="evidence" value="ECO:0007669"/>
    <property type="project" value="UniProtKB-KW"/>
</dbReference>
<keyword evidence="8" id="KW-0862">Zinc</keyword>
<feature type="compositionally biased region" description="Basic and acidic residues" evidence="14">
    <location>
        <begin position="505"/>
        <end position="516"/>
    </location>
</feature>
<accession>A0A4W3JXD8</accession>
<proteinExistence type="predicted"/>
<dbReference type="Pfam" id="PF16746">
    <property type="entry name" value="BAR_3"/>
    <property type="match status" value="1"/>
</dbReference>
<dbReference type="PROSITE" id="PS50002">
    <property type="entry name" value="SH3"/>
    <property type="match status" value="1"/>
</dbReference>
<evidence type="ECO:0000256" key="3">
    <source>
        <dbReference type="ARBA" id="ARBA00022443"/>
    </source>
</evidence>
<feature type="compositionally biased region" description="Polar residues" evidence="14">
    <location>
        <begin position="783"/>
        <end position="802"/>
    </location>
</feature>
<dbReference type="InterPro" id="IPR001849">
    <property type="entry name" value="PH_domain"/>
</dbReference>
<sequence>SSLSWVTAREIVLKYLIKVNEIKTKKGVDLLQNLIKYYHAQCNFFQDGLKTADKLKQYIEKLAADLYNIKQTQDEEKKQLCTLRDMLKSSLQLEHKEDSQSKQSGYSMHQLQGNKEYGSEKKGYLMKKSDGMCFNAYYCIFKVNRQPARLNLLTCQVKPSGDEKKCFDLISHNRTYHFQAEDEQDCQVWISVLTNSKEEALNMAFRGEQTSGENSIEDLTKAIIEDVQRMPGNDICCDCGAPDPTWLSTNLGILTCIECSGIHREMGVHISRIQSLELDKLGTSELLLAKNLGNTSFNEIMEGDLPNPSPKPIPNSDMTARKEYIHAKYVEHKFARRTCTSPVGKMSELLESVKSRDLVALIQVYAEGFDLMEPLPEPGQEPGETVLHLAVRTADRTSLHLVDFLVQNGGNLDRQTIKGNTALHYCCILDKTECLKLLLRGKPSLDIVNQSGETALDIVKRLKRVQCEELLNQAALGKINPHIHVEYEWQLRQEEIDESDDDLDEKTSPIKKERSPRPQSFCHSSSLSPQDKLTIPGFGSARDKQRLSYGAFSNQIYGSSTDSPTSPAVDAPPLPPRNPNKVPPSTLPVGSQNPTGSSTLSKKRPPPPPPGHKRTLSDPPSPLPHGPQNKGLIPWGDTGSGTTKTALGPRVLPKLPQKDLPQKPHVGDLPQKPHVADLPQKPHIADLPQKPHIADLPQKPHFGDLPQKPHLGDLPPKPHLGDLPQKPHLGDLPQKPQLKELPPKPQPGEIPPKPQVGEVFQKPQPAEVSQKPPAQEIPPKPQTGDTPQRQPSEEANGTSPSLPETPVPLPRKINTAKTKIRRVKTIYDCQADNDDELTFAEGEVIVVTGEEDQEWWIGHVEGYPDRSGAFPVSFVHILSD</sequence>
<feature type="compositionally biased region" description="Pro residues" evidence="14">
    <location>
        <begin position="570"/>
        <end position="586"/>
    </location>
</feature>
<feature type="domain" description="PH" evidence="16">
    <location>
        <begin position="164"/>
        <end position="198"/>
    </location>
</feature>
<dbReference type="SMART" id="SM00326">
    <property type="entry name" value="SH3"/>
    <property type="match status" value="1"/>
</dbReference>
<dbReference type="InterPro" id="IPR001452">
    <property type="entry name" value="SH3_domain"/>
</dbReference>
<dbReference type="SMART" id="SM00248">
    <property type="entry name" value="ANK"/>
    <property type="match status" value="2"/>
</dbReference>
<reference evidence="19" key="1">
    <citation type="journal article" date="2006" name="Science">
        <title>Ancient noncoding elements conserved in the human genome.</title>
        <authorList>
            <person name="Venkatesh B."/>
            <person name="Kirkness E.F."/>
            <person name="Loh Y.H."/>
            <person name="Halpern A.L."/>
            <person name="Lee A.P."/>
            <person name="Johnson J."/>
            <person name="Dandona N."/>
            <person name="Viswanathan L.D."/>
            <person name="Tay A."/>
            <person name="Venter J.C."/>
            <person name="Strausberg R.L."/>
            <person name="Brenner S."/>
        </authorList>
    </citation>
    <scope>NUCLEOTIDE SEQUENCE [LARGE SCALE GENOMIC DNA]</scope>
</reference>
<evidence type="ECO:0000256" key="4">
    <source>
        <dbReference type="ARBA" id="ARBA00022468"/>
    </source>
</evidence>
<dbReference type="Ensembl" id="ENSCMIT00000037020.1">
    <property type="protein sequence ID" value="ENSCMIP00000036480.1"/>
    <property type="gene ID" value="ENSCMIG00000014879.1"/>
</dbReference>
<dbReference type="PRINTS" id="PR00405">
    <property type="entry name" value="REVINTRACTNG"/>
</dbReference>
<dbReference type="GO" id="GO:0005096">
    <property type="term" value="F:GTPase activator activity"/>
    <property type="evidence" value="ECO:0007669"/>
    <property type="project" value="UniProtKB-KW"/>
</dbReference>
<evidence type="ECO:0000256" key="14">
    <source>
        <dbReference type="SAM" id="MobiDB-lite"/>
    </source>
</evidence>
<evidence type="ECO:0000259" key="16">
    <source>
        <dbReference type="PROSITE" id="PS50003"/>
    </source>
</evidence>
<feature type="repeat" description="ANK" evidence="11">
    <location>
        <begin position="382"/>
        <end position="417"/>
    </location>
</feature>
<organism evidence="18 19">
    <name type="scientific">Callorhinchus milii</name>
    <name type="common">Ghost shark</name>
    <dbReference type="NCBI Taxonomy" id="7868"/>
    <lineage>
        <taxon>Eukaryota</taxon>
        <taxon>Metazoa</taxon>
        <taxon>Chordata</taxon>
        <taxon>Craniata</taxon>
        <taxon>Vertebrata</taxon>
        <taxon>Chondrichthyes</taxon>
        <taxon>Holocephali</taxon>
        <taxon>Chimaeriformes</taxon>
        <taxon>Callorhinchidae</taxon>
        <taxon>Callorhinchus</taxon>
    </lineage>
</organism>
<dbReference type="InterPro" id="IPR043593">
    <property type="entry name" value="ASAP"/>
</dbReference>
<dbReference type="InterPro" id="IPR038016">
    <property type="entry name" value="ASAP1_SH3"/>
</dbReference>
<evidence type="ECO:0000256" key="13">
    <source>
        <dbReference type="PROSITE-ProRule" id="PRU00288"/>
    </source>
</evidence>
<feature type="domain" description="Arf-GAP" evidence="17">
    <location>
        <begin position="221"/>
        <end position="334"/>
    </location>
</feature>
<dbReference type="PANTHER" id="PTHR45854:SF2">
    <property type="entry name" value="ARF-GAP WITH SH3 DOMAIN, ANK REPEAT AND PH DOMAIN-CONTAINING PROTEIN 1"/>
    <property type="match status" value="1"/>
</dbReference>
<dbReference type="InterPro" id="IPR011993">
    <property type="entry name" value="PH-like_dom_sf"/>
</dbReference>
<keyword evidence="13" id="KW-0863">Zinc-finger</keyword>
<dbReference type="PROSITE" id="PS50115">
    <property type="entry name" value="ARFGAP"/>
    <property type="match status" value="1"/>
</dbReference>
<dbReference type="InterPro" id="IPR037278">
    <property type="entry name" value="ARFGAP/RecO"/>
</dbReference>
<feature type="repeat" description="ANK" evidence="11">
    <location>
        <begin position="418"/>
        <end position="450"/>
    </location>
</feature>
<evidence type="ECO:0000259" key="15">
    <source>
        <dbReference type="PROSITE" id="PS50002"/>
    </source>
</evidence>
<name>A0A4W3JXD8_CALMI</name>
<dbReference type="SUPFAM" id="SSF50044">
    <property type="entry name" value="SH3-domain"/>
    <property type="match status" value="1"/>
</dbReference>
<dbReference type="SUPFAM" id="SSF48403">
    <property type="entry name" value="Ankyrin repeat"/>
    <property type="match status" value="1"/>
</dbReference>
<evidence type="ECO:0000313" key="19">
    <source>
        <dbReference type="Proteomes" id="UP000314986"/>
    </source>
</evidence>
<dbReference type="PROSITE" id="PS50003">
    <property type="entry name" value="PH_DOMAIN"/>
    <property type="match status" value="1"/>
</dbReference>
<dbReference type="Pfam" id="PF14604">
    <property type="entry name" value="SH3_9"/>
    <property type="match status" value="1"/>
</dbReference>
<keyword evidence="4" id="KW-0343">GTPase activation</keyword>
<feature type="domain" description="SH3" evidence="15">
    <location>
        <begin position="818"/>
        <end position="880"/>
    </location>
</feature>
<dbReference type="Gene3D" id="1.25.40.950">
    <property type="match status" value="1"/>
</dbReference>
<keyword evidence="7" id="KW-0677">Repeat</keyword>
<dbReference type="Gene3D" id="1.10.220.150">
    <property type="entry name" value="Arf GTPase activating protein"/>
    <property type="match status" value="1"/>
</dbReference>
<reference evidence="18" key="5">
    <citation type="submission" date="2025-09" db="UniProtKB">
        <authorList>
            <consortium name="Ensembl"/>
        </authorList>
    </citation>
    <scope>IDENTIFICATION</scope>
</reference>
<dbReference type="Proteomes" id="UP000314986">
    <property type="component" value="Unassembled WGS sequence"/>
</dbReference>
<feature type="compositionally biased region" description="Polar residues" evidence="14">
    <location>
        <begin position="554"/>
        <end position="563"/>
    </location>
</feature>
<feature type="region of interest" description="Disordered" evidence="14">
    <location>
        <begin position="497"/>
        <end position="540"/>
    </location>
</feature>
<dbReference type="FunFam" id="1.25.40.20:FF:000006">
    <property type="entry name" value="Arf-GAP with SH3 domain, ANK repeat and PH domain-containing protein 2"/>
    <property type="match status" value="1"/>
</dbReference>
<dbReference type="GeneTree" id="ENSGT00940000158547"/>
<dbReference type="Gene3D" id="2.30.30.40">
    <property type="entry name" value="SH3 Domains"/>
    <property type="match status" value="1"/>
</dbReference>
<feature type="compositionally biased region" description="Basic and acidic residues" evidence="14">
    <location>
        <begin position="656"/>
        <end position="666"/>
    </location>
</feature>
<evidence type="ECO:0000256" key="11">
    <source>
        <dbReference type="PROSITE-ProRule" id="PRU00023"/>
    </source>
</evidence>
<dbReference type="Gene3D" id="1.25.40.20">
    <property type="entry name" value="Ankyrin repeat-containing domain"/>
    <property type="match status" value="1"/>
</dbReference>
<keyword evidence="6" id="KW-0479">Metal-binding</keyword>
<evidence type="ECO:0000256" key="7">
    <source>
        <dbReference type="ARBA" id="ARBA00022737"/>
    </source>
</evidence>
<feature type="compositionally biased region" description="Pro residues" evidence="14">
    <location>
        <begin position="743"/>
        <end position="754"/>
    </location>
</feature>
<dbReference type="Gene3D" id="1.20.1270.60">
    <property type="entry name" value="Arfaptin homology (AH) domain/BAR domain"/>
    <property type="match status" value="1"/>
</dbReference>
<evidence type="ECO:0000256" key="2">
    <source>
        <dbReference type="ARBA" id="ARBA00004496"/>
    </source>
</evidence>
<dbReference type="InterPro" id="IPR036028">
    <property type="entry name" value="SH3-like_dom_sf"/>
</dbReference>
<keyword evidence="3 12" id="KW-0728">SH3 domain</keyword>
<protein>
    <submittedName>
        <fullName evidence="18">ArfGAP with SH3 domain, ankyrin repeat and PH domain 1a</fullName>
    </submittedName>
</protein>
<dbReference type="SUPFAM" id="SSF57863">
    <property type="entry name" value="ArfGap/RecO-like zinc finger"/>
    <property type="match status" value="1"/>
</dbReference>
<reference evidence="18" key="4">
    <citation type="submission" date="2025-08" db="UniProtKB">
        <authorList>
            <consortium name="Ensembl"/>
        </authorList>
    </citation>
    <scope>IDENTIFICATION</scope>
</reference>
<evidence type="ECO:0000256" key="10">
    <source>
        <dbReference type="ARBA" id="ARBA00023136"/>
    </source>
</evidence>
<dbReference type="GO" id="GO:0005737">
    <property type="term" value="C:cytoplasm"/>
    <property type="evidence" value="ECO:0007669"/>
    <property type="project" value="UniProtKB-SubCell"/>
</dbReference>
<keyword evidence="10" id="KW-0472">Membrane</keyword>
<keyword evidence="5" id="KW-0963">Cytoplasm</keyword>
<dbReference type="InterPro" id="IPR004148">
    <property type="entry name" value="BAR_dom"/>
</dbReference>
<feature type="compositionally biased region" description="Polar residues" evidence="14">
    <location>
        <begin position="588"/>
        <end position="600"/>
    </location>
</feature>
<dbReference type="FunFam" id="1.10.220.150:FF:000002">
    <property type="entry name" value="arf-GAP with SH3 domain, ANK repeat and PH domain-containing protein 1"/>
    <property type="match status" value="1"/>
</dbReference>
<dbReference type="SUPFAM" id="SSF103657">
    <property type="entry name" value="BAR/IMD domain-like"/>
    <property type="match status" value="1"/>
</dbReference>
<evidence type="ECO:0000256" key="5">
    <source>
        <dbReference type="ARBA" id="ARBA00022490"/>
    </source>
</evidence>
<dbReference type="InterPro" id="IPR038508">
    <property type="entry name" value="ArfGAP_dom_sf"/>
</dbReference>
<dbReference type="InterPro" id="IPR002110">
    <property type="entry name" value="Ankyrin_rpt"/>
</dbReference>
<dbReference type="Pfam" id="PF01412">
    <property type="entry name" value="ArfGap"/>
    <property type="match status" value="1"/>
</dbReference>
<dbReference type="CDD" id="cd08848">
    <property type="entry name" value="ArfGap_ASAP1"/>
    <property type="match status" value="1"/>
</dbReference>
<evidence type="ECO:0000313" key="18">
    <source>
        <dbReference type="Ensembl" id="ENSCMIP00000036480.1"/>
    </source>
</evidence>
<dbReference type="Gene3D" id="2.30.29.30">
    <property type="entry name" value="Pleckstrin-homology domain (PH domain)/Phosphotyrosine-binding domain (PTB)"/>
    <property type="match status" value="1"/>
</dbReference>
<reference evidence="19" key="3">
    <citation type="journal article" date="2014" name="Nature">
        <title>Elephant shark genome provides unique insights into gnathostome evolution.</title>
        <authorList>
            <consortium name="International Elephant Shark Genome Sequencing Consortium"/>
            <person name="Venkatesh B."/>
            <person name="Lee A.P."/>
            <person name="Ravi V."/>
            <person name="Maurya A.K."/>
            <person name="Lian M.M."/>
            <person name="Swann J.B."/>
            <person name="Ohta Y."/>
            <person name="Flajnik M.F."/>
            <person name="Sutoh Y."/>
            <person name="Kasahara M."/>
            <person name="Hoon S."/>
            <person name="Gangu V."/>
            <person name="Roy S.W."/>
            <person name="Irimia M."/>
            <person name="Korzh V."/>
            <person name="Kondrychyn I."/>
            <person name="Lim Z.W."/>
            <person name="Tay B.H."/>
            <person name="Tohari S."/>
            <person name="Kong K.W."/>
            <person name="Ho S."/>
            <person name="Lorente-Galdos B."/>
            <person name="Quilez J."/>
            <person name="Marques-Bonet T."/>
            <person name="Raney B.J."/>
            <person name="Ingham P.W."/>
            <person name="Tay A."/>
            <person name="Hillier L.W."/>
            <person name="Minx P."/>
            <person name="Boehm T."/>
            <person name="Wilson R.K."/>
            <person name="Brenner S."/>
            <person name="Warren W.C."/>
        </authorList>
    </citation>
    <scope>NUCLEOTIDE SEQUENCE [LARGE SCALE GENOMIC DNA]</scope>
</reference>
<comment type="subcellular location">
    <subcellularLocation>
        <location evidence="2">Cytoplasm</location>
    </subcellularLocation>
    <subcellularLocation>
        <location evidence="1">Membrane</location>
    </subcellularLocation>
</comment>
<dbReference type="SMART" id="SM00233">
    <property type="entry name" value="PH"/>
    <property type="match status" value="1"/>
</dbReference>